<dbReference type="InterPro" id="IPR029021">
    <property type="entry name" value="Prot-tyrosine_phosphatase-like"/>
</dbReference>
<evidence type="ECO:0000256" key="4">
    <source>
        <dbReference type="ARBA" id="ARBA00022692"/>
    </source>
</evidence>
<feature type="transmembrane region" description="Helical" evidence="16">
    <location>
        <begin position="760"/>
        <end position="785"/>
    </location>
</feature>
<dbReference type="Pfam" id="PF00041">
    <property type="entry name" value="fn3"/>
    <property type="match status" value="1"/>
</dbReference>
<dbReference type="Proteomes" id="UP000007875">
    <property type="component" value="Unassembled WGS sequence"/>
</dbReference>
<dbReference type="PANTHER" id="PTHR46957:SF3">
    <property type="entry name" value="CYTOKINE RECEPTOR"/>
    <property type="match status" value="1"/>
</dbReference>
<dbReference type="InterPro" id="IPR003595">
    <property type="entry name" value="Tyr_Pase_cat"/>
</dbReference>
<dbReference type="SUPFAM" id="SSF52799">
    <property type="entry name" value="(Phosphotyrosine protein) phosphatases II"/>
    <property type="match status" value="2"/>
</dbReference>
<keyword evidence="9 16" id="KW-1133">Transmembrane helix</keyword>
<proteinExistence type="inferred from homology"/>
<evidence type="ECO:0000259" key="18">
    <source>
        <dbReference type="PROSITE" id="PS50056"/>
    </source>
</evidence>
<evidence type="ECO:0000256" key="13">
    <source>
        <dbReference type="ARBA" id="ARBA00023180"/>
    </source>
</evidence>
<comment type="catalytic activity">
    <reaction evidence="15">
        <text>O-phospho-L-tyrosyl-[protein] + H2O = L-tyrosyl-[protein] + phosphate</text>
        <dbReference type="Rhea" id="RHEA:10684"/>
        <dbReference type="Rhea" id="RHEA-COMP:10136"/>
        <dbReference type="Rhea" id="RHEA-COMP:20101"/>
        <dbReference type="ChEBI" id="CHEBI:15377"/>
        <dbReference type="ChEBI" id="CHEBI:43474"/>
        <dbReference type="ChEBI" id="CHEBI:46858"/>
        <dbReference type="ChEBI" id="CHEBI:61978"/>
        <dbReference type="EC" id="3.1.3.48"/>
    </reaction>
</comment>
<feature type="domain" description="Fibronectin type-III" evidence="21">
    <location>
        <begin position="266"/>
        <end position="359"/>
    </location>
</feature>
<keyword evidence="7" id="KW-0378">Hydrolase</keyword>
<dbReference type="SUPFAM" id="SSF49265">
    <property type="entry name" value="Fibronectin type III"/>
    <property type="match status" value="3"/>
</dbReference>
<evidence type="ECO:0000259" key="17">
    <source>
        <dbReference type="PROSITE" id="PS50055"/>
    </source>
</evidence>
<dbReference type="InterPro" id="IPR000242">
    <property type="entry name" value="PTP_cat"/>
</dbReference>
<dbReference type="InterPro" id="IPR057598">
    <property type="entry name" value="Fn3_PTPRU"/>
</dbReference>
<feature type="domain" description="Fibronectin type-III" evidence="21">
    <location>
        <begin position="467"/>
        <end position="568"/>
    </location>
</feature>
<evidence type="ECO:0000256" key="15">
    <source>
        <dbReference type="ARBA" id="ARBA00051722"/>
    </source>
</evidence>
<dbReference type="STRING" id="51511.ENSCSAVP00000000374"/>
<feature type="domain" description="Ig-like" evidence="20">
    <location>
        <begin position="169"/>
        <end position="259"/>
    </location>
</feature>
<dbReference type="SMART" id="SM00409">
    <property type="entry name" value="IG"/>
    <property type="match status" value="1"/>
</dbReference>
<keyword evidence="14" id="KW-0393">Immunoglobulin domain</keyword>
<dbReference type="InterPro" id="IPR036179">
    <property type="entry name" value="Ig-like_dom_sf"/>
</dbReference>
<evidence type="ECO:0000256" key="16">
    <source>
        <dbReference type="SAM" id="Phobius"/>
    </source>
</evidence>
<dbReference type="FunFam" id="3.90.190.10:FF:000062">
    <property type="entry name" value="Receptor-type tyrosine-protein phosphatase kappa"/>
    <property type="match status" value="1"/>
</dbReference>
<keyword evidence="6" id="KW-0677">Repeat</keyword>
<dbReference type="GO" id="GO:0004725">
    <property type="term" value="F:protein tyrosine phosphatase activity"/>
    <property type="evidence" value="ECO:0007669"/>
    <property type="project" value="UniProtKB-EC"/>
</dbReference>
<keyword evidence="5" id="KW-0732">Signal</keyword>
<dbReference type="FunFam" id="2.60.40.10:FF:000009">
    <property type="entry name" value="receptor-type tyrosine-protein phosphatase U isoform X1"/>
    <property type="match status" value="1"/>
</dbReference>
<dbReference type="eggNOG" id="KOG4228">
    <property type="taxonomic scope" value="Eukaryota"/>
</dbReference>
<dbReference type="InterPro" id="IPR050713">
    <property type="entry name" value="RTP_Phos/Ushers"/>
</dbReference>
<feature type="domain" description="Tyrosine-protein phosphatase" evidence="17">
    <location>
        <begin position="926"/>
        <end position="1183"/>
    </location>
</feature>
<dbReference type="FunCoup" id="H2Y4X6">
    <property type="interactions" value="1"/>
</dbReference>
<dbReference type="Pfam" id="PF00102">
    <property type="entry name" value="Y_phosphatase"/>
    <property type="match status" value="2"/>
</dbReference>
<dbReference type="PROSITE" id="PS50853">
    <property type="entry name" value="FN3"/>
    <property type="match status" value="3"/>
</dbReference>
<organism evidence="22 23">
    <name type="scientific">Ciona savignyi</name>
    <name type="common">Pacific transparent sea squirt</name>
    <dbReference type="NCBI Taxonomy" id="51511"/>
    <lineage>
        <taxon>Eukaryota</taxon>
        <taxon>Metazoa</taxon>
        <taxon>Chordata</taxon>
        <taxon>Tunicata</taxon>
        <taxon>Ascidiacea</taxon>
        <taxon>Phlebobranchia</taxon>
        <taxon>Cionidae</taxon>
        <taxon>Ciona</taxon>
    </lineage>
</organism>
<dbReference type="PROSITE" id="PS00383">
    <property type="entry name" value="TYR_PHOSPHATASE_1"/>
    <property type="match status" value="2"/>
</dbReference>
<dbReference type="Gene3D" id="3.90.190.10">
    <property type="entry name" value="Protein tyrosine phosphatase superfamily"/>
    <property type="match status" value="2"/>
</dbReference>
<dbReference type="CDD" id="cd00063">
    <property type="entry name" value="FN3"/>
    <property type="match status" value="2"/>
</dbReference>
<evidence type="ECO:0000256" key="6">
    <source>
        <dbReference type="ARBA" id="ARBA00022737"/>
    </source>
</evidence>
<comment type="subcellular location">
    <subcellularLocation>
        <location evidence="1">Membrane</location>
        <topology evidence="1">Single-pass type I membrane protein</topology>
    </subcellularLocation>
</comment>
<dbReference type="Pfam" id="PF00629">
    <property type="entry name" value="MAM"/>
    <property type="match status" value="1"/>
</dbReference>
<dbReference type="GeneTree" id="ENSGT00940000156249"/>
<evidence type="ECO:0000256" key="14">
    <source>
        <dbReference type="ARBA" id="ARBA00023319"/>
    </source>
</evidence>
<evidence type="ECO:0000313" key="22">
    <source>
        <dbReference type="Ensembl" id="ENSCSAVP00000000374.1"/>
    </source>
</evidence>
<reference evidence="22" key="2">
    <citation type="submission" date="2025-08" db="UniProtKB">
        <authorList>
            <consortium name="Ensembl"/>
        </authorList>
    </citation>
    <scope>IDENTIFICATION</scope>
</reference>
<dbReference type="PROSITE" id="PS50055">
    <property type="entry name" value="TYR_PHOSPHATASE_PTP"/>
    <property type="match status" value="2"/>
</dbReference>
<dbReference type="Gene3D" id="2.60.40.10">
    <property type="entry name" value="Immunoglobulins"/>
    <property type="match status" value="5"/>
</dbReference>
<keyword evidence="4 16" id="KW-0812">Transmembrane</keyword>
<feature type="domain" description="Tyrosine specific protein phosphatases" evidence="18">
    <location>
        <begin position="1100"/>
        <end position="1174"/>
    </location>
</feature>
<dbReference type="FunFam" id="3.90.190.10:FF:000003">
    <property type="entry name" value="receptor-type tyrosine-protein phosphatase kappa isoform X1"/>
    <property type="match status" value="1"/>
</dbReference>
<evidence type="ECO:0000256" key="10">
    <source>
        <dbReference type="ARBA" id="ARBA00023136"/>
    </source>
</evidence>
<dbReference type="InterPro" id="IPR000387">
    <property type="entry name" value="Tyr_Pase_dom"/>
</dbReference>
<feature type="domain" description="Tyrosine specific protein phosphatases" evidence="18">
    <location>
        <begin position="1396"/>
        <end position="1472"/>
    </location>
</feature>
<evidence type="ECO:0000259" key="20">
    <source>
        <dbReference type="PROSITE" id="PS50835"/>
    </source>
</evidence>
<dbReference type="InterPro" id="IPR003599">
    <property type="entry name" value="Ig_sub"/>
</dbReference>
<dbReference type="SMART" id="SM00137">
    <property type="entry name" value="MAM"/>
    <property type="match status" value="1"/>
</dbReference>
<dbReference type="PANTHER" id="PTHR46957">
    <property type="entry name" value="CYTOKINE RECEPTOR"/>
    <property type="match status" value="1"/>
</dbReference>
<dbReference type="InterPro" id="IPR016130">
    <property type="entry name" value="Tyr_Pase_AS"/>
</dbReference>
<feature type="domain" description="Fibronectin type-III" evidence="21">
    <location>
        <begin position="361"/>
        <end position="461"/>
    </location>
</feature>
<feature type="domain" description="MAM" evidence="19">
    <location>
        <begin position="2"/>
        <end position="167"/>
    </location>
</feature>
<reference evidence="23" key="1">
    <citation type="submission" date="2003-08" db="EMBL/GenBank/DDBJ databases">
        <authorList>
            <person name="Birren B."/>
            <person name="Nusbaum C."/>
            <person name="Abebe A."/>
            <person name="Abouelleil A."/>
            <person name="Adekoya E."/>
            <person name="Ait-zahra M."/>
            <person name="Allen N."/>
            <person name="Allen T."/>
            <person name="An P."/>
            <person name="Anderson M."/>
            <person name="Anderson S."/>
            <person name="Arachchi H."/>
            <person name="Armbruster J."/>
            <person name="Bachantsang P."/>
            <person name="Baldwin J."/>
            <person name="Barry A."/>
            <person name="Bayul T."/>
            <person name="Blitshsteyn B."/>
            <person name="Bloom T."/>
            <person name="Blye J."/>
            <person name="Boguslavskiy L."/>
            <person name="Borowsky M."/>
            <person name="Boukhgalter B."/>
            <person name="Brunache A."/>
            <person name="Butler J."/>
            <person name="Calixte N."/>
            <person name="Calvo S."/>
            <person name="Camarata J."/>
            <person name="Campo K."/>
            <person name="Chang J."/>
            <person name="Cheshatsang Y."/>
            <person name="Citroen M."/>
            <person name="Collymore A."/>
            <person name="Considine T."/>
            <person name="Cook A."/>
            <person name="Cooke P."/>
            <person name="Corum B."/>
            <person name="Cuomo C."/>
            <person name="David R."/>
            <person name="Dawoe T."/>
            <person name="Degray S."/>
            <person name="Dodge S."/>
            <person name="Dooley K."/>
            <person name="Dorje P."/>
            <person name="Dorjee K."/>
            <person name="Dorris L."/>
            <person name="Duffey N."/>
            <person name="Dupes A."/>
            <person name="Elkins T."/>
            <person name="Engels R."/>
            <person name="Erickson J."/>
            <person name="Farina A."/>
            <person name="Faro S."/>
            <person name="Ferreira P."/>
            <person name="Fischer H."/>
            <person name="Fitzgerald M."/>
            <person name="Foley K."/>
            <person name="Gage D."/>
            <person name="Galagan J."/>
            <person name="Gearin G."/>
            <person name="Gnerre S."/>
            <person name="Gnirke A."/>
            <person name="Goyette A."/>
            <person name="Graham J."/>
            <person name="Grandbois E."/>
            <person name="Gyaltsen K."/>
            <person name="Hafez N."/>
            <person name="Hagopian D."/>
            <person name="Hagos B."/>
            <person name="Hall J."/>
            <person name="Hatcher B."/>
            <person name="Heller A."/>
            <person name="Higgins H."/>
            <person name="Honan T."/>
            <person name="Horn A."/>
            <person name="Houde N."/>
            <person name="Hughes L."/>
            <person name="Hulme W."/>
            <person name="Husby E."/>
            <person name="Iliev I."/>
            <person name="Jaffe D."/>
            <person name="Jones C."/>
            <person name="Kamal M."/>
            <person name="Kamat A."/>
            <person name="Kamvysselis M."/>
            <person name="Karlsson E."/>
            <person name="Kells C."/>
            <person name="Kieu A."/>
            <person name="Kisner P."/>
            <person name="Kodira C."/>
            <person name="Kulbokas E."/>
            <person name="Labutti K."/>
            <person name="Lama D."/>
            <person name="Landers T."/>
            <person name="Leger J."/>
            <person name="Levine S."/>
            <person name="Lewis D."/>
            <person name="Lewis T."/>
            <person name="Lindblad-toh K."/>
            <person name="Liu X."/>
            <person name="Lokyitsang T."/>
            <person name="Lokyitsang Y."/>
            <person name="Lucien O."/>
            <person name="Lui A."/>
            <person name="Ma L.J."/>
            <person name="Mabbitt R."/>
            <person name="Macdonald J."/>
            <person name="Maclean C."/>
            <person name="Major J."/>
            <person name="Manning J."/>
            <person name="Marabella R."/>
            <person name="Maru K."/>
            <person name="Matthews C."/>
            <person name="Mauceli E."/>
            <person name="Mccarthy M."/>
            <person name="Mcdonough S."/>
            <person name="Mcghee T."/>
            <person name="Meldrim J."/>
            <person name="Meneus L."/>
            <person name="Mesirov J."/>
            <person name="Mihalev A."/>
            <person name="Mihova T."/>
            <person name="Mikkelsen T."/>
            <person name="Mlenga V."/>
            <person name="Moru K."/>
            <person name="Mozes J."/>
            <person name="Mulrain L."/>
            <person name="Munson G."/>
            <person name="Naylor J."/>
            <person name="Newes C."/>
            <person name="Nguyen C."/>
            <person name="Nguyen N."/>
            <person name="Nguyen T."/>
            <person name="Nicol R."/>
            <person name="Nielsen C."/>
            <person name="Nizzari M."/>
            <person name="Norbu C."/>
            <person name="Norbu N."/>
            <person name="O'donnell P."/>
            <person name="Okoawo O."/>
            <person name="O'leary S."/>
            <person name="Omotosho B."/>
            <person name="O'neill K."/>
            <person name="Osman S."/>
            <person name="Parker S."/>
            <person name="Perrin D."/>
            <person name="Phunkhang P."/>
            <person name="Piqani B."/>
            <person name="Purcell S."/>
            <person name="Rachupka T."/>
            <person name="Ramasamy U."/>
            <person name="Rameau R."/>
            <person name="Ray V."/>
            <person name="Raymond C."/>
            <person name="Retta R."/>
            <person name="Richardson S."/>
            <person name="Rise C."/>
            <person name="Rodriguez J."/>
            <person name="Rogers J."/>
            <person name="Rogov P."/>
            <person name="Rutman M."/>
            <person name="Schupbach R."/>
            <person name="Seaman C."/>
            <person name="Settipalli S."/>
            <person name="Sharpe T."/>
            <person name="Sheridan J."/>
            <person name="Sherpa N."/>
            <person name="Shi J."/>
            <person name="Smirnov S."/>
            <person name="Smith C."/>
            <person name="Sougnez C."/>
            <person name="Spencer B."/>
            <person name="Stalker J."/>
            <person name="Stange-thomann N."/>
            <person name="Stavropoulos S."/>
            <person name="Stetson K."/>
            <person name="Stone C."/>
            <person name="Stone S."/>
            <person name="Stubbs M."/>
            <person name="Talamas J."/>
            <person name="Tchuinga P."/>
            <person name="Tenzing P."/>
            <person name="Tesfaye S."/>
            <person name="Theodore J."/>
            <person name="Thoulutsang Y."/>
            <person name="Topham K."/>
            <person name="Towey S."/>
            <person name="Tsamla T."/>
            <person name="Tsomo N."/>
            <person name="Vallee D."/>
            <person name="Vassiliev H."/>
            <person name="Venkataraman V."/>
            <person name="Vinson J."/>
            <person name="Vo A."/>
            <person name="Wade C."/>
            <person name="Wang S."/>
            <person name="Wangchuk T."/>
            <person name="Wangdi T."/>
            <person name="Whittaker C."/>
            <person name="Wilkinson J."/>
            <person name="Wu Y."/>
            <person name="Wyman D."/>
            <person name="Yadav S."/>
            <person name="Yang S."/>
            <person name="Yang X."/>
            <person name="Yeager S."/>
            <person name="Yee E."/>
            <person name="Young G."/>
            <person name="Zainoun J."/>
            <person name="Zembeck L."/>
            <person name="Zimmer A."/>
            <person name="Zody M."/>
            <person name="Lander E."/>
        </authorList>
    </citation>
    <scope>NUCLEOTIDE SEQUENCE [LARGE SCALE GENOMIC DNA]</scope>
</reference>
<dbReference type="PROSITE" id="PS50060">
    <property type="entry name" value="MAM_2"/>
    <property type="match status" value="1"/>
</dbReference>
<comment type="similarity">
    <text evidence="2">Belongs to the protein-tyrosine phosphatase family. Receptor class 2B subfamily.</text>
</comment>
<dbReference type="SUPFAM" id="SSF48726">
    <property type="entry name" value="Immunoglobulin"/>
    <property type="match status" value="1"/>
</dbReference>
<evidence type="ECO:0000256" key="1">
    <source>
        <dbReference type="ARBA" id="ARBA00004479"/>
    </source>
</evidence>
<evidence type="ECO:0000259" key="19">
    <source>
        <dbReference type="PROSITE" id="PS50060"/>
    </source>
</evidence>
<evidence type="ECO:0000313" key="23">
    <source>
        <dbReference type="Proteomes" id="UP000007875"/>
    </source>
</evidence>
<dbReference type="EC" id="3.1.3.48" evidence="3"/>
<accession>H2Y4X6</accession>
<evidence type="ECO:0000256" key="8">
    <source>
        <dbReference type="ARBA" id="ARBA00022912"/>
    </source>
</evidence>
<reference evidence="22" key="3">
    <citation type="submission" date="2025-09" db="UniProtKB">
        <authorList>
            <consortium name="Ensembl"/>
        </authorList>
    </citation>
    <scope>IDENTIFICATION</scope>
</reference>
<dbReference type="GO" id="GO:0016020">
    <property type="term" value="C:membrane"/>
    <property type="evidence" value="ECO:0007669"/>
    <property type="project" value="UniProtKB-SubCell"/>
</dbReference>
<keyword evidence="23" id="KW-1185">Reference proteome</keyword>
<keyword evidence="8" id="KW-0904">Protein phosphatase</keyword>
<dbReference type="Gene3D" id="2.60.120.200">
    <property type="match status" value="1"/>
</dbReference>
<dbReference type="SUPFAM" id="SSF49899">
    <property type="entry name" value="Concanavalin A-like lectins/glucanases"/>
    <property type="match status" value="1"/>
</dbReference>
<dbReference type="InterPro" id="IPR003961">
    <property type="entry name" value="FN3_dom"/>
</dbReference>
<dbReference type="CDD" id="cd06263">
    <property type="entry name" value="MAM"/>
    <property type="match status" value="1"/>
</dbReference>
<dbReference type="PROSITE" id="PS50835">
    <property type="entry name" value="IG_LIKE"/>
    <property type="match status" value="1"/>
</dbReference>
<dbReference type="SMART" id="SM00060">
    <property type="entry name" value="FN3"/>
    <property type="match status" value="4"/>
</dbReference>
<evidence type="ECO:0000256" key="11">
    <source>
        <dbReference type="ARBA" id="ARBA00023157"/>
    </source>
</evidence>
<evidence type="ECO:0000256" key="7">
    <source>
        <dbReference type="ARBA" id="ARBA00022801"/>
    </source>
</evidence>
<evidence type="ECO:0000259" key="21">
    <source>
        <dbReference type="PROSITE" id="PS50853"/>
    </source>
</evidence>
<dbReference type="OMA" id="IFIHEAV"/>
<dbReference type="InterPro" id="IPR000998">
    <property type="entry name" value="MAM_dom"/>
</dbReference>
<dbReference type="Ensembl" id="ENSCSAVT00000000379.1">
    <property type="protein sequence ID" value="ENSCSAVP00000000374.1"/>
    <property type="gene ID" value="ENSCSAVG00000000213.1"/>
</dbReference>
<dbReference type="SMART" id="SM00194">
    <property type="entry name" value="PTPc"/>
    <property type="match status" value="2"/>
</dbReference>
<dbReference type="Pfam" id="PF23144">
    <property type="entry name" value="Fn3_PTPRU"/>
    <property type="match status" value="1"/>
</dbReference>
<keyword evidence="10 16" id="KW-0472">Membrane</keyword>
<evidence type="ECO:0000256" key="5">
    <source>
        <dbReference type="ARBA" id="ARBA00022729"/>
    </source>
</evidence>
<evidence type="ECO:0000256" key="3">
    <source>
        <dbReference type="ARBA" id="ARBA00013064"/>
    </source>
</evidence>
<dbReference type="SMART" id="SM00404">
    <property type="entry name" value="PTPc_motif"/>
    <property type="match status" value="2"/>
</dbReference>
<keyword evidence="11" id="KW-1015">Disulfide bond</keyword>
<protein>
    <recommendedName>
        <fullName evidence="3">protein-tyrosine-phosphatase</fullName>
        <ecNumber evidence="3">3.1.3.48</ecNumber>
    </recommendedName>
</protein>
<dbReference type="PROSITE" id="PS50056">
    <property type="entry name" value="TYR_PHOSPHATASE_2"/>
    <property type="match status" value="2"/>
</dbReference>
<evidence type="ECO:0000256" key="9">
    <source>
        <dbReference type="ARBA" id="ARBA00022989"/>
    </source>
</evidence>
<keyword evidence="12" id="KW-0675">Receptor</keyword>
<dbReference type="InParanoid" id="H2Y4X6"/>
<dbReference type="InterPro" id="IPR007110">
    <property type="entry name" value="Ig-like_dom"/>
</dbReference>
<feature type="domain" description="Tyrosine-protein phosphatase" evidence="17">
    <location>
        <begin position="1215"/>
        <end position="1481"/>
    </location>
</feature>
<dbReference type="InterPro" id="IPR013783">
    <property type="entry name" value="Ig-like_fold"/>
</dbReference>
<dbReference type="PRINTS" id="PR00700">
    <property type="entry name" value="PRTYPHPHTASE"/>
</dbReference>
<dbReference type="InterPro" id="IPR013320">
    <property type="entry name" value="ConA-like_dom_sf"/>
</dbReference>
<dbReference type="InterPro" id="IPR036116">
    <property type="entry name" value="FN3_sf"/>
</dbReference>
<evidence type="ECO:0000256" key="12">
    <source>
        <dbReference type="ARBA" id="ARBA00023170"/>
    </source>
</evidence>
<sequence>TGSCNFDDQNWLCDYQQDADDNFDWTLQDDGEGSYYLKVETMNHIRNQRAILTSPEIVQQDTHCFSFDYYLEGSGVVTDSNGSAPLDALPTSSGRLSVYVRNGDTKTLLQPVWESAEIGASTEGWVKVQLALNPRAYQVSFEATVLQDIPGVVAVDNIVVSSAPCDSTPHFLRVGNKEVNMGQNISLQCLLWGHNGPNQRIVMQKSTGESIVPSYRKVYDDHLSVVFNFTRVSLEDSGNYRCLSQKPTQVGVSNYAKLSVREPPRPTRGPKISEPGSTSFVIQLNIDDYSGDGPIVQTILKYRPVHGLWSDVHHITNADYRLWHLKPDTEYEVAVTLVRPGIGGTGPPGPELRRKTKCGKPLQKLQNVMPTPLGSDRIQVDWDVPDFSVVQCHFYEFNVKYRVYDEDHPGGVYEEINTQVSEPMATIVGLNTFTRYSIKVSLVTSGGSIETGEYVIRTGEGVPSVVPPDSFVTTFINETSIALQWAQPLSPNGVLDGYEVSYRGIRSHDPTFQAQNDNGYIQEKGDKTNLVLTGLHPGTRFAISIRAHTKAGFSNGTEIVASTDIAAPRMPQYPDPLDPTNKTITPTTIEILLKPADTNGAPITNYYIIIEEVQSPTKTPKVLVAVTDDNPAACMAEPITYEDAKRANRSAYAGAKFDPSELTQVREFVVGGESSTDGFTNPPLDPNKDYKIYVRAESGVGRDVKVNCVLVALKGGWLICMWVVDFYVRRLSCYGRHRQNDKSTAVVPPGEKDASQQEQVMLYAAVGGAVVALLIISIVIILIVVKYKRRSKHLHKTEVVNPFEVRMMMSELFLCFIAQETDIDHFWSFLILTSAHIYQSHWKSNICAITHLFANYLKNTLFCALNTETIQILKKNYSIESNYMEKASENGASYPAAPSTDERFALRVDDFHVHVSQMKATGGYGFREEFASFPDGPTAPWTVAEMPQNRVKNRYGNIMSYDHSRVVLEPLAGHEEEYESDYINASYVNGYKKPGMYVATQAPTVDTVNDFWLMVWQERSNIIVMVTNLVELGKRKCHKYWPDERDTYGSIQVSLSNVENMADCSIRSFVIQQTDGYDVREVKQFHFTSWPDHGVPSHPTNLLSFVRKVKAYDPQGQGPTVVHCSAGSGRTGCFMVIDMMLDMARDEEIVDIYNTVKDLRSRRVNMVQTEEQYIFIHEAVLEALLCGETSVAANELVQHYDDLITVDPQTHFAPIQEEFETLNVITPKLSEEECSVARLPRNRGSNRFMDVLPADRHLAYLVTPDPADRENNYINAVYVDSFSERNAFLLTQMPLPNTVIDIWRLIYDHNCSSIVMMNDITEHDTCRQYWPDKGSAIYGSFTVELLTKDDEVDVITRLFKLQNISRVGDGYRLVQQFQLTNWPAPQPVPYSRNSVLRVIQLITKWQSECSVNHEQGRTLVHCVAGAGRSGTFVACYNMCEQLRDEYNVDVFNIVQRLRNIRPQLVETLEQYRFCYEVGIEFADQ</sequence>
<keyword evidence="13" id="KW-0325">Glycoprotein</keyword>
<name>H2Y4X6_CIOSA</name>
<evidence type="ECO:0000256" key="2">
    <source>
        <dbReference type="ARBA" id="ARBA00006396"/>
    </source>
</evidence>